<dbReference type="GO" id="GO:0003700">
    <property type="term" value="F:DNA-binding transcription factor activity"/>
    <property type="evidence" value="ECO:0007669"/>
    <property type="project" value="TreeGrafter"/>
</dbReference>
<keyword evidence="1" id="KW-0805">Transcription regulation</keyword>
<dbReference type="Pfam" id="PF09339">
    <property type="entry name" value="HTH_IclR"/>
    <property type="match status" value="1"/>
</dbReference>
<dbReference type="PROSITE" id="PS51077">
    <property type="entry name" value="HTH_ICLR"/>
    <property type="match status" value="1"/>
</dbReference>
<dbReference type="GO" id="GO:0003677">
    <property type="term" value="F:DNA binding"/>
    <property type="evidence" value="ECO:0007669"/>
    <property type="project" value="UniProtKB-KW"/>
</dbReference>
<dbReference type="InterPro" id="IPR036388">
    <property type="entry name" value="WH-like_DNA-bd_sf"/>
</dbReference>
<name>A6W0M6_MARMS</name>
<dbReference type="InterPro" id="IPR036390">
    <property type="entry name" value="WH_DNA-bd_sf"/>
</dbReference>
<evidence type="ECO:0000256" key="4">
    <source>
        <dbReference type="ARBA" id="ARBA00040379"/>
    </source>
</evidence>
<proteinExistence type="predicted"/>
<dbReference type="OrthoDB" id="9807558at2"/>
<evidence type="ECO:0000256" key="1">
    <source>
        <dbReference type="ARBA" id="ARBA00023015"/>
    </source>
</evidence>
<evidence type="ECO:0000256" key="2">
    <source>
        <dbReference type="ARBA" id="ARBA00023125"/>
    </source>
</evidence>
<dbReference type="InterPro" id="IPR014757">
    <property type="entry name" value="Tscrpt_reg_IclR_C"/>
</dbReference>
<dbReference type="AlphaFoldDB" id="A6W0M6"/>
<evidence type="ECO:0000259" key="6">
    <source>
        <dbReference type="PROSITE" id="PS51077"/>
    </source>
</evidence>
<dbReference type="Gene3D" id="1.10.10.10">
    <property type="entry name" value="Winged helix-like DNA-binding domain superfamily/Winged helix DNA-binding domain"/>
    <property type="match status" value="1"/>
</dbReference>
<dbReference type="CDD" id="cd00090">
    <property type="entry name" value="HTH_ARSR"/>
    <property type="match status" value="1"/>
</dbReference>
<dbReference type="Pfam" id="PF01614">
    <property type="entry name" value="IclR_C"/>
    <property type="match status" value="1"/>
</dbReference>
<dbReference type="SUPFAM" id="SSF55781">
    <property type="entry name" value="GAF domain-like"/>
    <property type="match status" value="1"/>
</dbReference>
<dbReference type="EMBL" id="CP000749">
    <property type="protein sequence ID" value="ABR72255.1"/>
    <property type="molecule type" value="Genomic_DNA"/>
</dbReference>
<sequence length="260" mass="28312">MSDSAKRSKGSSINRVLEIIELVSISERPLSPADLAFSLDIPKPSIHRLLQQLEADGFVQTDWRGMIIPSTRLAKTAVGVLTRNSLKNLRLSVLQCLAAEVGETCGIAIPHNLEMIYTDRVQSNWPLQIYLPIGGNVPLWCTSGGKLYLSSLPKSQRKYLINNMPLQALTNNTLVDKAELEASLESIAETGVGVDNEEFIAGMVACSVPILSPDGHYFASLFTHAPTVRKTLDDLQAFVPQLQSAAEELSLLLKEATLGS</sequence>
<dbReference type="InterPro" id="IPR029016">
    <property type="entry name" value="GAF-like_dom_sf"/>
</dbReference>
<accession>A6W0M6</accession>
<dbReference type="InterPro" id="IPR050707">
    <property type="entry name" value="HTH_MetabolicPath_Reg"/>
</dbReference>
<dbReference type="KEGG" id="mmw:Mmwyl1_3350"/>
<evidence type="ECO:0000259" key="7">
    <source>
        <dbReference type="PROSITE" id="PS51078"/>
    </source>
</evidence>
<dbReference type="InterPro" id="IPR005471">
    <property type="entry name" value="Tscrpt_reg_IclR_N"/>
</dbReference>
<feature type="domain" description="IclR-ED" evidence="7">
    <location>
        <begin position="72"/>
        <end position="255"/>
    </location>
</feature>
<dbReference type="InterPro" id="IPR011991">
    <property type="entry name" value="ArsR-like_HTH"/>
</dbReference>
<organism evidence="8">
    <name type="scientific">Marinomonas sp. (strain MWYL1)</name>
    <dbReference type="NCBI Taxonomy" id="400668"/>
    <lineage>
        <taxon>Bacteria</taxon>
        <taxon>Pseudomonadati</taxon>
        <taxon>Pseudomonadota</taxon>
        <taxon>Gammaproteobacteria</taxon>
        <taxon>Oceanospirillales</taxon>
        <taxon>Oceanospirillaceae</taxon>
        <taxon>Marinomonas</taxon>
    </lineage>
</organism>
<gene>
    <name evidence="8" type="ordered locus">Mmwyl1_3350</name>
</gene>
<dbReference type="eggNOG" id="COG1414">
    <property type="taxonomic scope" value="Bacteria"/>
</dbReference>
<protein>
    <recommendedName>
        <fullName evidence="4">HTH-type transcriptional repressor AllR</fullName>
    </recommendedName>
    <alternativeName>
        <fullName evidence="5">Negative regulator of allantoin and glyoxylate utilization operons</fullName>
    </alternativeName>
</protein>
<evidence type="ECO:0000256" key="5">
    <source>
        <dbReference type="ARBA" id="ARBA00042627"/>
    </source>
</evidence>
<dbReference type="Gene3D" id="3.30.450.40">
    <property type="match status" value="1"/>
</dbReference>
<evidence type="ECO:0000256" key="3">
    <source>
        <dbReference type="ARBA" id="ARBA00023163"/>
    </source>
</evidence>
<keyword evidence="2" id="KW-0238">DNA-binding</keyword>
<dbReference type="STRING" id="400668.Mmwyl1_3350"/>
<dbReference type="SUPFAM" id="SSF46785">
    <property type="entry name" value="Winged helix' DNA-binding domain"/>
    <property type="match status" value="1"/>
</dbReference>
<dbReference type="HOGENOM" id="CLU_062618_6_2_6"/>
<dbReference type="PANTHER" id="PTHR30136">
    <property type="entry name" value="HELIX-TURN-HELIX TRANSCRIPTIONAL REGULATOR, ICLR FAMILY"/>
    <property type="match status" value="1"/>
</dbReference>
<evidence type="ECO:0000313" key="8">
    <source>
        <dbReference type="EMBL" id="ABR72255.1"/>
    </source>
</evidence>
<dbReference type="GO" id="GO:0045892">
    <property type="term" value="P:negative regulation of DNA-templated transcription"/>
    <property type="evidence" value="ECO:0007669"/>
    <property type="project" value="TreeGrafter"/>
</dbReference>
<keyword evidence="3" id="KW-0804">Transcription</keyword>
<feature type="domain" description="HTH iclR-type" evidence="6">
    <location>
        <begin position="10"/>
        <end position="80"/>
    </location>
</feature>
<dbReference type="PROSITE" id="PS51078">
    <property type="entry name" value="ICLR_ED"/>
    <property type="match status" value="1"/>
</dbReference>
<reference evidence="8" key="1">
    <citation type="submission" date="2007-06" db="EMBL/GenBank/DDBJ databases">
        <title>Complete sequence of Marinomonas sp. MWYL1.</title>
        <authorList>
            <consortium name="US DOE Joint Genome Institute"/>
            <person name="Copeland A."/>
            <person name="Lucas S."/>
            <person name="Lapidus A."/>
            <person name="Barry K."/>
            <person name="Glavina del Rio T."/>
            <person name="Dalin E."/>
            <person name="Tice H."/>
            <person name="Pitluck S."/>
            <person name="Kiss H."/>
            <person name="Brettin T."/>
            <person name="Bruce D."/>
            <person name="Detter J.C."/>
            <person name="Han C."/>
            <person name="Schmutz J."/>
            <person name="Larimer F."/>
            <person name="Land M."/>
            <person name="Hauser L."/>
            <person name="Kyrpides N."/>
            <person name="Kim E."/>
            <person name="Johnston A.W.B."/>
            <person name="Todd J.D."/>
            <person name="Rogers R."/>
            <person name="Wexler M."/>
            <person name="Bond P.L."/>
            <person name="Li Y."/>
            <person name="Richardson P."/>
        </authorList>
    </citation>
    <scope>NUCLEOTIDE SEQUENCE [LARGE SCALE GENOMIC DNA]</scope>
    <source>
        <strain evidence="8">MWYL1</strain>
    </source>
</reference>
<dbReference type="PANTHER" id="PTHR30136:SF24">
    <property type="entry name" value="HTH-TYPE TRANSCRIPTIONAL REPRESSOR ALLR"/>
    <property type="match status" value="1"/>
</dbReference>